<protein>
    <submittedName>
        <fullName evidence="1">Carboxypeptidase regulatory-like domain-containing protein</fullName>
    </submittedName>
</protein>
<comment type="caution">
    <text evidence="1">The sequence shown here is derived from an EMBL/GenBank/DDBJ whole genome shotgun (WGS) entry which is preliminary data.</text>
</comment>
<sequence length="879" mass="98998">MKYTDINKAPDHFFRTMWLTIICVVLCLSAKAGGPGDPDPVFYETSIFVVVQGIGGRDIPAVVNNDSAYLSIRDMFNFLKIRNTISVGMDSISGFFITEKAPFFIDAGNRLVQYKGKDFPLKESDIIKTATAVYLRTGCFGTIFGLDCQFSFRSLSIRLVTQQELPAMREKKQETIRRNIGLLKGQQRADTIIRPTHSMFRIGMADWSVISTQRPEGGGNDTWLNLSLGGMLLGGETSVSLNYNNYAQQQWAYVHDSALIKPFDQRRQFYRWRYVNNDNKALRQIIAGKIFVPSIASIFDPIVGIQLTNTPTSYRRSFGSYTISNYTEPGWTVELYVNNALVDYTVADAAGFYTFQVPLVYGNSVVRLRFFGPWGEERFREENISIPFNFLPAHEFEYTASAGVVEDGKNSFFSRVQANYGATRSITVGGGVEYLSSISKDKTMPFVMASARLASNLLLSGEYTHGVRGQGILTYRMPSGLQLELYYTRYKKGQQAIIYNYLEERKIVLSKPFLLRKITMFNRLTYNQIILPDTRYATANWLLSGAVYRIGFNINTYAVFIKPEPAYVYTNLALTWRLPGALLITPQVQYEYNTGSLMAIRGEVGKYVFRHGYINTFYEHNYKSQITNVGLGLRYDFSFTQIGFSAWKGTNMSTLVESARGSLVYDDVTRSVGFSNRVSVGTGGIVLVPFLDVNDNGRRDPGEPKVYGLKINSNGGRILYQSGDSTVRIINLEPYEYYFIGLIKNSFENIAWQIRKPALSVAVDPNQMKLVEVPVSVMAEVSGCLKFEDEAGTKAPGDITIQFFKQDTVQVASVRTEADGSFSYMGLQPGTYIVRPDTIQLHKLGLTAKPAQLPFEVRFKTEGDVVKKLNFRLKKMADQ</sequence>
<evidence type="ECO:0000313" key="2">
    <source>
        <dbReference type="Proteomes" id="UP000659124"/>
    </source>
</evidence>
<keyword evidence="2" id="KW-1185">Reference proteome</keyword>
<accession>A0ABR7TJB1</accession>
<dbReference type="RefSeq" id="WP_188087642.1">
    <property type="nucleotide sequence ID" value="NZ_JACVFC010000001.1"/>
</dbReference>
<dbReference type="Proteomes" id="UP000659124">
    <property type="component" value="Unassembled WGS sequence"/>
</dbReference>
<reference evidence="1 2" key="1">
    <citation type="submission" date="2020-09" db="EMBL/GenBank/DDBJ databases">
        <title>Genome sequences of type strains of Chitinophaga qingshengii and Chitinophaga varians.</title>
        <authorList>
            <person name="Kittiwongwattana C."/>
        </authorList>
    </citation>
    <scope>NUCLEOTIDE SEQUENCE [LARGE SCALE GENOMIC DNA]</scope>
    <source>
        <strain evidence="1 2">JCM 30026</strain>
    </source>
</reference>
<dbReference type="EMBL" id="JACVFC010000001">
    <property type="protein sequence ID" value="MBC9930576.1"/>
    <property type="molecule type" value="Genomic_DNA"/>
</dbReference>
<proteinExistence type="predicted"/>
<evidence type="ECO:0000313" key="1">
    <source>
        <dbReference type="EMBL" id="MBC9930576.1"/>
    </source>
</evidence>
<gene>
    <name evidence="1" type="ORF">ICL07_09350</name>
</gene>
<name>A0ABR7TJB1_9BACT</name>
<organism evidence="1 2">
    <name type="scientific">Chitinophaga qingshengii</name>
    <dbReference type="NCBI Taxonomy" id="1569794"/>
    <lineage>
        <taxon>Bacteria</taxon>
        <taxon>Pseudomonadati</taxon>
        <taxon>Bacteroidota</taxon>
        <taxon>Chitinophagia</taxon>
        <taxon>Chitinophagales</taxon>
        <taxon>Chitinophagaceae</taxon>
        <taxon>Chitinophaga</taxon>
    </lineage>
</organism>